<gene>
    <name evidence="1" type="ORF">CEXT_134391</name>
</gene>
<evidence type="ECO:0000313" key="1">
    <source>
        <dbReference type="EMBL" id="GIY89600.1"/>
    </source>
</evidence>
<sequence>MRAVDLVLVEFLVRAEYVSKTYSSIKSINCHQQEYTKIIEDIFHKVSLSAAFKVLEYSPFKSDREMSLISTQRSRKLSYTNALAGVLNNLWSPILSGYSSQPVVRTTGQDITGN</sequence>
<comment type="caution">
    <text evidence="1">The sequence shown here is derived from an EMBL/GenBank/DDBJ whole genome shotgun (WGS) entry which is preliminary data.</text>
</comment>
<protein>
    <submittedName>
        <fullName evidence="1">Uncharacterized protein</fullName>
    </submittedName>
</protein>
<proteinExistence type="predicted"/>
<reference evidence="1 2" key="1">
    <citation type="submission" date="2021-06" db="EMBL/GenBank/DDBJ databases">
        <title>Caerostris extrusa draft genome.</title>
        <authorList>
            <person name="Kono N."/>
            <person name="Arakawa K."/>
        </authorList>
    </citation>
    <scope>NUCLEOTIDE SEQUENCE [LARGE SCALE GENOMIC DNA]</scope>
</reference>
<keyword evidence="2" id="KW-1185">Reference proteome</keyword>
<organism evidence="1 2">
    <name type="scientific">Caerostris extrusa</name>
    <name type="common">Bark spider</name>
    <name type="synonym">Caerostris bankana</name>
    <dbReference type="NCBI Taxonomy" id="172846"/>
    <lineage>
        <taxon>Eukaryota</taxon>
        <taxon>Metazoa</taxon>
        <taxon>Ecdysozoa</taxon>
        <taxon>Arthropoda</taxon>
        <taxon>Chelicerata</taxon>
        <taxon>Arachnida</taxon>
        <taxon>Araneae</taxon>
        <taxon>Araneomorphae</taxon>
        <taxon>Entelegynae</taxon>
        <taxon>Araneoidea</taxon>
        <taxon>Araneidae</taxon>
        <taxon>Caerostris</taxon>
    </lineage>
</organism>
<accession>A0AAV4X604</accession>
<name>A0AAV4X604_CAEEX</name>
<dbReference type="Proteomes" id="UP001054945">
    <property type="component" value="Unassembled WGS sequence"/>
</dbReference>
<dbReference type="AlphaFoldDB" id="A0AAV4X604"/>
<dbReference type="EMBL" id="BPLR01017227">
    <property type="protein sequence ID" value="GIY89600.1"/>
    <property type="molecule type" value="Genomic_DNA"/>
</dbReference>
<evidence type="ECO:0000313" key="2">
    <source>
        <dbReference type="Proteomes" id="UP001054945"/>
    </source>
</evidence>